<feature type="signal peptide" evidence="1">
    <location>
        <begin position="1"/>
        <end position="20"/>
    </location>
</feature>
<proteinExistence type="predicted"/>
<organism evidence="2 3">
    <name type="scientific">Colletotrichum zoysiae</name>
    <dbReference type="NCBI Taxonomy" id="1216348"/>
    <lineage>
        <taxon>Eukaryota</taxon>
        <taxon>Fungi</taxon>
        <taxon>Dikarya</taxon>
        <taxon>Ascomycota</taxon>
        <taxon>Pezizomycotina</taxon>
        <taxon>Sordariomycetes</taxon>
        <taxon>Hypocreomycetidae</taxon>
        <taxon>Glomerellales</taxon>
        <taxon>Glomerellaceae</taxon>
        <taxon>Colletotrichum</taxon>
        <taxon>Colletotrichum graminicola species complex</taxon>
    </lineage>
</organism>
<feature type="chain" id="PRO_5042203441" evidence="1">
    <location>
        <begin position="21"/>
        <end position="61"/>
    </location>
</feature>
<reference evidence="2" key="1">
    <citation type="submission" date="2021-06" db="EMBL/GenBank/DDBJ databases">
        <title>Comparative genomics, transcriptomics and evolutionary studies reveal genomic signatures of adaptation to plant cell wall in hemibiotrophic fungi.</title>
        <authorList>
            <consortium name="DOE Joint Genome Institute"/>
            <person name="Baroncelli R."/>
            <person name="Diaz J.F."/>
            <person name="Benocci T."/>
            <person name="Peng M."/>
            <person name="Battaglia E."/>
            <person name="Haridas S."/>
            <person name="Andreopoulos W."/>
            <person name="Labutti K."/>
            <person name="Pangilinan J."/>
            <person name="Floch G.L."/>
            <person name="Makela M.R."/>
            <person name="Henrissat B."/>
            <person name="Grigoriev I.V."/>
            <person name="Crouch J.A."/>
            <person name="De Vries R.P."/>
            <person name="Sukno S.A."/>
            <person name="Thon M.R."/>
        </authorList>
    </citation>
    <scope>NUCLEOTIDE SEQUENCE</scope>
    <source>
        <strain evidence="2">MAFF235873</strain>
    </source>
</reference>
<evidence type="ECO:0000256" key="1">
    <source>
        <dbReference type="SAM" id="SignalP"/>
    </source>
</evidence>
<evidence type="ECO:0000313" key="2">
    <source>
        <dbReference type="EMBL" id="KAK2024233.1"/>
    </source>
</evidence>
<evidence type="ECO:0000313" key="3">
    <source>
        <dbReference type="Proteomes" id="UP001232148"/>
    </source>
</evidence>
<keyword evidence="3" id="KW-1185">Reference proteome</keyword>
<dbReference type="Proteomes" id="UP001232148">
    <property type="component" value="Unassembled WGS sequence"/>
</dbReference>
<keyword evidence="1" id="KW-0732">Signal</keyword>
<accession>A0AAD9H8K4</accession>
<gene>
    <name evidence="2" type="ORF">LX32DRAFT_643827</name>
</gene>
<comment type="caution">
    <text evidence="2">The sequence shown here is derived from an EMBL/GenBank/DDBJ whole genome shotgun (WGS) entry which is preliminary data.</text>
</comment>
<dbReference type="AlphaFoldDB" id="A0AAD9H8K4"/>
<sequence>MKASVISSLVVALAGVLVTASPAPFNCAQACFDKCKAEGKHIVSFGGFSCSGSAITDCPCQ</sequence>
<name>A0AAD9H8K4_9PEZI</name>
<protein>
    <submittedName>
        <fullName evidence="2">Uncharacterized protein</fullName>
    </submittedName>
</protein>
<dbReference type="EMBL" id="MU842971">
    <property type="protein sequence ID" value="KAK2024233.1"/>
    <property type="molecule type" value="Genomic_DNA"/>
</dbReference>